<name>A0A563DDQ5_9FLAO</name>
<dbReference type="AlphaFoldDB" id="A0A563DDQ5"/>
<protein>
    <recommendedName>
        <fullName evidence="6">Bacterial surface antigen (D15) domain-containing protein</fullName>
    </recommendedName>
</protein>
<evidence type="ECO:0000256" key="1">
    <source>
        <dbReference type="ARBA" id="ARBA00004370"/>
    </source>
</evidence>
<dbReference type="PANTHER" id="PTHR12815:SF47">
    <property type="entry name" value="TRANSLOCATION AND ASSEMBLY MODULE SUBUNIT TAMA"/>
    <property type="match status" value="1"/>
</dbReference>
<dbReference type="InterPro" id="IPR000184">
    <property type="entry name" value="Bac_surfAg_D15"/>
</dbReference>
<dbReference type="Proteomes" id="UP000319499">
    <property type="component" value="Unassembled WGS sequence"/>
</dbReference>
<dbReference type="InterPro" id="IPR039910">
    <property type="entry name" value="D15-like"/>
</dbReference>
<evidence type="ECO:0000256" key="5">
    <source>
        <dbReference type="ARBA" id="ARBA00023237"/>
    </source>
</evidence>
<dbReference type="GO" id="GO:0019867">
    <property type="term" value="C:outer membrane"/>
    <property type="evidence" value="ECO:0007669"/>
    <property type="project" value="InterPro"/>
</dbReference>
<evidence type="ECO:0000259" key="6">
    <source>
        <dbReference type="Pfam" id="PF01103"/>
    </source>
</evidence>
<dbReference type="EMBL" id="SELH01000020">
    <property type="protein sequence ID" value="TWP28320.1"/>
    <property type="molecule type" value="Genomic_DNA"/>
</dbReference>
<reference evidence="7 8" key="1">
    <citation type="submission" date="2019-02" db="EMBL/GenBank/DDBJ databases">
        <title>Apibacter muscae sp. nov.: a novel member of the house fly microbiota.</title>
        <authorList>
            <person name="Park R."/>
        </authorList>
    </citation>
    <scope>NUCLEOTIDE SEQUENCE [LARGE SCALE GENOMIC DNA]</scope>
    <source>
        <strain evidence="7 8">AL1</strain>
    </source>
</reference>
<accession>A0A563DDQ5</accession>
<evidence type="ECO:0000256" key="3">
    <source>
        <dbReference type="ARBA" id="ARBA00022729"/>
    </source>
</evidence>
<evidence type="ECO:0000313" key="8">
    <source>
        <dbReference type="Proteomes" id="UP000319499"/>
    </source>
</evidence>
<keyword evidence="3" id="KW-0732">Signal</keyword>
<keyword evidence="4" id="KW-0472">Membrane</keyword>
<keyword evidence="2" id="KW-0812">Transmembrane</keyword>
<sequence>MKIQYNITLKILIFSLLFLIFSCRTNKVPENSHLFTGNTYKYLDAKGKPYADELDNYVKQKPNKKIFFYVPLKLWLYDLSNAKFDSVYKDYYLVDKGQRSLKLLDSLYLKYNLDSYVGKSRWLDRFIYSKGEPPVLVDSAMANSSAKNLNQYFINRGWRKSQVIDTILTSGKKATVQYNIKLGEPMIIDTIIYDVSEEINANIYNGYLRFKNRVNPKKLKKNYTKEEILQNFYQKLSLLKKGDRLDAYLMGDEITQLDNQFKNMGYFGFNDLKDEVIFYVDTANSINHVPVTLSIKKSPYTLPSPTSASADSLQRSNDSISKDRAKAVFKKFKYEKINVTLLNNQTDDNKESIVDSSYFVNKKKFIRFENGKKVKSYIEDTVAFIINKSDGRYRDRVLADMLAIGMGKTYRLNAETETRRNIYKVNNFNLLGFNTSPEKGSDSTLISNIILMPMNKYSYEIGLEAFTSSVANFGITPNLTFTAKNLFRGAENLNVTFGGSLGNIESKKNNNRLFNASEFNTQVSLSFPRFLAPFGLRDKIPKSWGPSSAISVGYNAQFNIGLDKRSYNAGFLYNFSPTRSTNHQISLWNLQYTQFLNPDNYYNIYTTDWAGVNGMREIYFTVNPSMREEYESGKITNEQLQHIIANDPNFRTEVEQKAPQYWDQYNLLESRRYRFTQNILISSFQYSFTYDQRLKYFPPKHPFYLRAQMELAGNMLSIFNKSFKDFETSNNKVVKEIFGVPYSQFVKFDLDLRKYWNLSSKKSIDARFFMGIGLPYGNSFSMPFDRSYSVGGPNDIRAWRAFGFGPGASKLSGKNGYELIAIDNFKLLTSVEYRFPLPSNGFFGALFVDAGNIWGINNDSPYKFKFDSFYKELGIGGGWGIRWDISNFIIRFDFAYKFYNPQRDLGDRWYFKHINILQPQFNFAIGYPF</sequence>
<keyword evidence="5" id="KW-0998">Cell outer membrane</keyword>
<proteinExistence type="predicted"/>
<comment type="caution">
    <text evidence="7">The sequence shown here is derived from an EMBL/GenBank/DDBJ whole genome shotgun (WGS) entry which is preliminary data.</text>
</comment>
<dbReference type="Pfam" id="PF01103">
    <property type="entry name" value="Omp85"/>
    <property type="match status" value="1"/>
</dbReference>
<evidence type="ECO:0000256" key="4">
    <source>
        <dbReference type="ARBA" id="ARBA00023136"/>
    </source>
</evidence>
<dbReference type="RefSeq" id="WP_146292595.1">
    <property type="nucleotide sequence ID" value="NZ_SELH01000020.1"/>
</dbReference>
<comment type="subcellular location">
    <subcellularLocation>
        <location evidence="1">Membrane</location>
    </subcellularLocation>
</comment>
<feature type="domain" description="Bacterial surface antigen (D15)" evidence="6">
    <location>
        <begin position="555"/>
        <end position="926"/>
    </location>
</feature>
<dbReference type="PANTHER" id="PTHR12815">
    <property type="entry name" value="SORTING AND ASSEMBLY MACHINERY SAMM50 PROTEIN FAMILY MEMBER"/>
    <property type="match status" value="1"/>
</dbReference>
<keyword evidence="8" id="KW-1185">Reference proteome</keyword>
<organism evidence="7 8">
    <name type="scientific">Apibacter muscae</name>
    <dbReference type="NCBI Taxonomy" id="2509004"/>
    <lineage>
        <taxon>Bacteria</taxon>
        <taxon>Pseudomonadati</taxon>
        <taxon>Bacteroidota</taxon>
        <taxon>Flavobacteriia</taxon>
        <taxon>Flavobacteriales</taxon>
        <taxon>Weeksellaceae</taxon>
        <taxon>Apibacter</taxon>
    </lineage>
</organism>
<dbReference type="PROSITE" id="PS51257">
    <property type="entry name" value="PROKAR_LIPOPROTEIN"/>
    <property type="match status" value="1"/>
</dbReference>
<evidence type="ECO:0000313" key="7">
    <source>
        <dbReference type="EMBL" id="TWP28320.1"/>
    </source>
</evidence>
<gene>
    <name evidence="7" type="ORF">ETU09_06160</name>
</gene>
<dbReference type="OrthoDB" id="9814535at2"/>
<evidence type="ECO:0000256" key="2">
    <source>
        <dbReference type="ARBA" id="ARBA00022692"/>
    </source>
</evidence>
<dbReference type="Gene3D" id="2.40.160.50">
    <property type="entry name" value="membrane protein fhac: a member of the omp85/tpsb transporter family"/>
    <property type="match status" value="1"/>
</dbReference>